<feature type="region of interest" description="Disordered" evidence="1">
    <location>
        <begin position="85"/>
        <end position="104"/>
    </location>
</feature>
<dbReference type="AlphaFoldDB" id="B2U8F2"/>
<accession>B2U8F2</accession>
<gene>
    <name evidence="2" type="ordered locus">Rpic_2294</name>
</gene>
<evidence type="ECO:0000256" key="1">
    <source>
        <dbReference type="SAM" id="MobiDB-lite"/>
    </source>
</evidence>
<dbReference type="STRING" id="402626.Rpic_2294"/>
<name>B2U8F2_RALPJ</name>
<dbReference type="EMBL" id="CP001068">
    <property type="protein sequence ID" value="ACD27428.1"/>
    <property type="molecule type" value="Genomic_DNA"/>
</dbReference>
<protein>
    <submittedName>
        <fullName evidence="2">Uncharacterized protein</fullName>
    </submittedName>
</protein>
<reference evidence="2" key="1">
    <citation type="submission" date="2008-05" db="EMBL/GenBank/DDBJ databases">
        <title>Complete sequence of chromosome1 of Ralstonia pickettii 12J.</title>
        <authorList>
            <consortium name="US DOE Joint Genome Institute"/>
            <person name="Lucas S."/>
            <person name="Copeland A."/>
            <person name="Lapidus A."/>
            <person name="Glavina del Rio T."/>
            <person name="Dalin E."/>
            <person name="Tice H."/>
            <person name="Bruce D."/>
            <person name="Goodwin L."/>
            <person name="Pitluck S."/>
            <person name="Meincke L."/>
            <person name="Brettin T."/>
            <person name="Detter J.C."/>
            <person name="Han C."/>
            <person name="Kuske C.R."/>
            <person name="Schmutz J."/>
            <person name="Larimer F."/>
            <person name="Land M."/>
            <person name="Hauser L."/>
            <person name="Kyrpides N."/>
            <person name="Mikhailova N."/>
            <person name="Marsh T."/>
            <person name="Richardson P."/>
        </authorList>
    </citation>
    <scope>NUCLEOTIDE SEQUENCE</scope>
    <source>
        <strain evidence="2">12J</strain>
    </source>
</reference>
<proteinExistence type="predicted"/>
<sequence>MASNTFTLLDIAVPFVDIHTGQLNPVWYRFLMNQFVRGGGAVAPTNNELSIELPEDAGIEELKASLFAVADRLDALPTAASVAAPDQDFPPIAQPPLFPDPDTGPEARIAALEAAVAALSTQIAELQQGTSL</sequence>
<organism evidence="2">
    <name type="scientific">Ralstonia pickettii (strain 12J)</name>
    <dbReference type="NCBI Taxonomy" id="402626"/>
    <lineage>
        <taxon>Bacteria</taxon>
        <taxon>Pseudomonadati</taxon>
        <taxon>Pseudomonadota</taxon>
        <taxon>Betaproteobacteria</taxon>
        <taxon>Burkholderiales</taxon>
        <taxon>Burkholderiaceae</taxon>
        <taxon>Ralstonia</taxon>
    </lineage>
</organism>
<dbReference type="KEGG" id="rpi:Rpic_2294"/>
<evidence type="ECO:0000313" key="2">
    <source>
        <dbReference type="EMBL" id="ACD27428.1"/>
    </source>
</evidence>
<dbReference type="HOGENOM" id="CLU_1915349_0_0_4"/>